<dbReference type="Gene3D" id="3.30.300.30">
    <property type="match status" value="3"/>
</dbReference>
<dbReference type="InterPro" id="IPR042099">
    <property type="entry name" value="ANL_N_sf"/>
</dbReference>
<organism evidence="4 5">
    <name type="scientific">Adineta steineri</name>
    <dbReference type="NCBI Taxonomy" id="433720"/>
    <lineage>
        <taxon>Eukaryota</taxon>
        <taxon>Metazoa</taxon>
        <taxon>Spiralia</taxon>
        <taxon>Gnathifera</taxon>
        <taxon>Rotifera</taxon>
        <taxon>Eurotatoria</taxon>
        <taxon>Bdelloidea</taxon>
        <taxon>Adinetida</taxon>
        <taxon>Adinetidae</taxon>
        <taxon>Adineta</taxon>
    </lineage>
</organism>
<dbReference type="Pfam" id="PF00501">
    <property type="entry name" value="AMP-binding"/>
    <property type="match status" value="4"/>
</dbReference>
<dbReference type="GO" id="GO:0005829">
    <property type="term" value="C:cytosol"/>
    <property type="evidence" value="ECO:0007669"/>
    <property type="project" value="TreeGrafter"/>
</dbReference>
<keyword evidence="2" id="KW-0597">Phosphoprotein</keyword>
<dbReference type="InterPro" id="IPR001242">
    <property type="entry name" value="Condensation_dom"/>
</dbReference>
<dbReference type="InterPro" id="IPR025110">
    <property type="entry name" value="AMP-bd_C"/>
</dbReference>
<dbReference type="Proteomes" id="UP000663844">
    <property type="component" value="Unassembled WGS sequence"/>
</dbReference>
<dbReference type="PANTHER" id="PTHR45527">
    <property type="entry name" value="NONRIBOSOMAL PEPTIDE SYNTHETASE"/>
    <property type="match status" value="1"/>
</dbReference>
<dbReference type="InterPro" id="IPR045851">
    <property type="entry name" value="AMP-bd_C_sf"/>
</dbReference>
<dbReference type="Pfam" id="PF13193">
    <property type="entry name" value="AMP-binding_C"/>
    <property type="match status" value="2"/>
</dbReference>
<dbReference type="SUPFAM" id="SSF56801">
    <property type="entry name" value="Acetyl-CoA synthetase-like"/>
    <property type="match status" value="4"/>
</dbReference>
<dbReference type="Gene3D" id="1.10.1200.10">
    <property type="entry name" value="ACP-like"/>
    <property type="match status" value="3"/>
</dbReference>
<dbReference type="GO" id="GO:0043041">
    <property type="term" value="P:amino acid activation for nonribosomal peptide biosynthetic process"/>
    <property type="evidence" value="ECO:0007669"/>
    <property type="project" value="TreeGrafter"/>
</dbReference>
<protein>
    <recommendedName>
        <fullName evidence="3">Carrier domain-containing protein</fullName>
    </recommendedName>
</protein>
<name>A0A819CXQ3_9BILA</name>
<comment type="caution">
    <text evidence="4">The sequence shown here is derived from an EMBL/GenBank/DDBJ whole genome shotgun (WGS) entry which is preliminary data.</text>
</comment>
<evidence type="ECO:0000313" key="4">
    <source>
        <dbReference type="EMBL" id="CAF3819759.1"/>
    </source>
</evidence>
<dbReference type="EMBL" id="CAJOAZ010001477">
    <property type="protein sequence ID" value="CAF3819759.1"/>
    <property type="molecule type" value="Genomic_DNA"/>
</dbReference>
<dbReference type="GO" id="GO:0047527">
    <property type="term" value="F:2,3-dihydroxybenzoate-serine ligase activity"/>
    <property type="evidence" value="ECO:0007669"/>
    <property type="project" value="TreeGrafter"/>
</dbReference>
<feature type="domain" description="Carrier" evidence="3">
    <location>
        <begin position="4110"/>
        <end position="4188"/>
    </location>
</feature>
<evidence type="ECO:0000313" key="5">
    <source>
        <dbReference type="Proteomes" id="UP000663844"/>
    </source>
</evidence>
<feature type="domain" description="Carrier" evidence="3">
    <location>
        <begin position="1042"/>
        <end position="1120"/>
    </location>
</feature>
<dbReference type="InterPro" id="IPR023213">
    <property type="entry name" value="CAT-like_dom_sf"/>
</dbReference>
<dbReference type="Gene3D" id="3.40.50.12780">
    <property type="entry name" value="N-terminal domain of ligase-like"/>
    <property type="match status" value="4"/>
</dbReference>
<feature type="non-terminal residue" evidence="4">
    <location>
        <position position="1"/>
    </location>
</feature>
<dbReference type="GO" id="GO:0009239">
    <property type="term" value="P:enterobactin biosynthetic process"/>
    <property type="evidence" value="ECO:0007669"/>
    <property type="project" value="TreeGrafter"/>
</dbReference>
<dbReference type="PANTHER" id="PTHR45527:SF1">
    <property type="entry name" value="FATTY ACID SYNTHASE"/>
    <property type="match status" value="1"/>
</dbReference>
<dbReference type="InterPro" id="IPR020845">
    <property type="entry name" value="AMP-binding_CS"/>
</dbReference>
<dbReference type="PROSITE" id="PS50075">
    <property type="entry name" value="CARRIER"/>
    <property type="match status" value="3"/>
</dbReference>
<keyword evidence="1" id="KW-0596">Phosphopantetheine</keyword>
<dbReference type="GO" id="GO:0031177">
    <property type="term" value="F:phosphopantetheine binding"/>
    <property type="evidence" value="ECO:0007669"/>
    <property type="project" value="TreeGrafter"/>
</dbReference>
<dbReference type="NCBIfam" id="NF003417">
    <property type="entry name" value="PRK04813.1"/>
    <property type="match status" value="4"/>
</dbReference>
<evidence type="ECO:0000256" key="1">
    <source>
        <dbReference type="ARBA" id="ARBA00022450"/>
    </source>
</evidence>
<reference evidence="4" key="1">
    <citation type="submission" date="2021-02" db="EMBL/GenBank/DDBJ databases">
        <authorList>
            <person name="Nowell W R."/>
        </authorList>
    </citation>
    <scope>NUCLEOTIDE SEQUENCE</scope>
</reference>
<dbReference type="CDD" id="cd05930">
    <property type="entry name" value="A_NRPS"/>
    <property type="match status" value="3"/>
</dbReference>
<proteinExistence type="predicted"/>
<dbReference type="SUPFAM" id="SSF52777">
    <property type="entry name" value="CoA-dependent acyltransferases"/>
    <property type="match status" value="14"/>
</dbReference>
<dbReference type="InterPro" id="IPR036736">
    <property type="entry name" value="ACP-like_sf"/>
</dbReference>
<evidence type="ECO:0000259" key="3">
    <source>
        <dbReference type="PROSITE" id="PS50075"/>
    </source>
</evidence>
<dbReference type="PROSITE" id="PS00455">
    <property type="entry name" value="AMP_BINDING"/>
    <property type="match status" value="4"/>
</dbReference>
<dbReference type="Pfam" id="PF00668">
    <property type="entry name" value="Condensation"/>
    <property type="match status" value="7"/>
</dbReference>
<dbReference type="Pfam" id="PF00550">
    <property type="entry name" value="PP-binding"/>
    <property type="match status" value="3"/>
</dbReference>
<sequence>MFEQLFQTQSSNIPVMNVSSSINKVCLILPEEAEEMKLVGFQRLENIVNEAPASFAQARIWLDERIRFDPDKPQVAIYNMPFVYRLQSGHSLSIKQLHQALQLTIKKHPSLHTSLIFDAEMNLLIQRAITRKDNCTDMFSFIETTYETDEQLNEILHNEKRNPHLFDLARGLVFRCHIIYYKQISSNDLLSHKDVLIFNFHHAQFDFPSMEVFLRDLNQAYTTGQLLYDDNTNPRYLDYAVIEQQMSMTGASMFWLDALHNCTLDQPLSLPFDRYRLSNEHRTGRGTSISFDFGQDLSHDFLIHASSNNISIQHLTFAIYFIFLFKSTNGQADLCLAMNINNNRYRDELKSIIGLFENVIPLRCQLNSHWSFHQVLKHVRVITTNSMKYSYFPLQRILNQHPHISKHAFLDTSLEFISCKSNNVMTIGDSQLVPGSFSFDINKDKILSVSDFSLSIYHDLSMNQLSCTINASLDLLNRETVEKISQRFHSILDQLSASTTHNQTNKPIYELSLILSNEQYLMQSMNNTQISFSSPLTCIHHEFVYQVMKHPQKLAVELDEQSLTYCELLYYVQVLSLTLLNEYHVSPGEVVCQCVERSLSMVIGIMGIEMAGGVYCPLSPRDPQHRLHALTQQTQSRLVLIHHLTKTKFNHHVVSLDINSILNINDIDKKGLSGAIMKGKEVAYIIFTSGSTGTPKAVQVRHKNFIDCMHSLAYINSFNKHDTVVQMTRCSFDIHVQEILGTLLLGGALIMLHPGGMTDFDYLSNVLQRKQITYLSTVPSLLYSFFIFIEENKNKNAVKYLRSLCSGGGRFSVPLISLIVRIGIKNCFVWNLYGPAETTITCTSHRVDLIEDTRSVSIGRPLPNYRCIIMNQYLQLSVTHEEGELYIREVGVFAGYLGHDDLTAKALVEIDGQLFYRTGDLVQIDNRGLLYHTGRKDHQIKLHGQRIELGEIEECLLRTSISACVVIKWSDDHLVAYVQSSDIDENQLREHCQSQLPPHMIPSFFVILDKLPLNANGKIDRKLLPPPHFSSAYLTNHDELLLPTNDIEISINRIWCEIFKHNQISTDTNIFSIGGHSLVIIQLFHRYKTEFNLETNSLSITDLFQHPTIIDHARLIYQTSNTKENTDDYHWSSLHIMKGKASFAQERIFLDEQIRFSSADNNTNMYVIPLIYRISTMNDHISISRLQHAFQSIITKHQILRTALYLDTNDSIVQHCLDTNVIIHEKQSSIFTIINLPNEEHEQNEIVKRILTQSDLFDLSIGHVINCHILLHHQSNHSFTQNNDDLLTKDDLILFTFHHTCFDGASTSIFIRDLSLAYQSDDLLPVDDNSLQYIDYSIHEHMMDMTLSQEFWQLELKGYNLTRQLSLPVDRQRSSTDQQRSGLASSAQITFDDEICRSFLNYASSHHLTLFQLGLSIFYVFLLKLTHGETDICISSINANRYRSELMNMIGMFVSTLPYRVELDPHWSLDEVVEYVREKCLSILEHSHYPLQHILSDLHLVQSNVSFLETMFDFITLSNKDTDLCLNAPASFAQCRIWHENQRDADTDQSSLTTHNMPFFYRLYSEDILSVKRLRHALGRVVTEHESLHTSLVYDSNKNILMQSVLTQQHINNDVFTITESSYETDEQLNAIIENEKCNPQLFNLAYGLVFRCHIVYYKQISSNNILSDKDIIIFNFHHAVFDYPSMNIFLHDLDRTYKTGQLTTDSHTTLRYIDYAVIEQQMSMTGASMFWLDTLYDCHLDQSLSLPYDRYRLSNEHRTGHTISVSFDFGQDLSHHFLLYASSNNIKHEHLALATYFVFLFKLTNGEKDLCIAMNIDSRYRDELKSIIGLFENVIPLRCQLDPYSSFHHLLDYVREITTNSTKYSYFPLQRILNQHPNVSKPAFLDMSFEFLSSKTRSDNKLIMIGDSQLSSIPVTMNINDFSLLIQHDLNINQLSCTINASLDLFNVETIHKISQRFHSILEQLFTSVNDQIEKSIYEISLTLPNERLLMQSMNNTQVSFSSPVNCIHHEFVYQVMKHPQKLAVELDEQSLTYCELLYYVQILSLTLLSEYHICPGEIVCQCFERSLSMVIGIMAIEMADGVYCPLSPRDPQHRLHALMQQTQSRLVLVHYQTKTKFHDDIISLNIDSILNVNNMNNDMNYNCLSSVKVKDKEVAYIIFTSGSTGTPKAVQVRHKNFINCINSLVYINSFNKDDTVVQMTRCSFDIHVQEILGTLLIGGTLIMLHPGGTIDFNYLSEVLQNKQITYLHTVPTLLHSFFSFVEQSNNQKVLKHLRSYILIVVGEPFSVPLIDLIMKIGITSCILWNLYGPAEATIGSTLYCVNVTNDTQKIPIGRPFYNYQCMIMNEYLQSSVSSQGGELCIGGGGAFAGYLGRDDLTAKALVEIDGQLFYRTGDLVRMGNDGLLHYQGRKDHQIKLHGQRIELGEIEECLLLTSISACVVMTWNDDYLVAYVQSSLTNEEELRQHCQSHLPPHMTPSLFVILEKLPLNPNGKVDRKLLPLPSFSAINITSHDELLLPMNENEIIIHRIWCDILKQKQISTNTNIFTLGGHSLVIMQLFHRYKTQFYLETNTFSITDLFQHPTIIDHAQLIYQTINAKESADDYHWSSLYIMKAKASFAQERIFLDEQIRFSSKNNNTNMYVIPLIYRISSMNDHISISRLQHAFQSIIIKHQILRTALYLNTNGHIIQHYLDSNIILNDDTKSYGLAIVNLPDEEHEQNEIVEKILNQSDLFELSKGRVINCHILRRDQTNHSITQNNDDLLTKDDIILFTFHHACFDGASSSIFIRDLSLAYQSDDSLPVDDNSLQYIDYSIHEHIMDMTLSQEFWQLVLKEYNLTHQLSLPIDRQRSSTDQQRSGLASIAQITFDNELCTSFLNYASSHHLTLFQLGLSIFYLFLFKLSHGESDLCIGSINANRYRSELVNMIGMFVSTLPYRLEIDSHWSFDEVVRYVQEKCLSIVEHSHYPLQNILSDLHVSQSNVSFLETMFDFITVSKDVNYLSLNGVNLEEVSLNESYEMAKFDFSLNFIYNSSSDDNQLSCTFVCSRDMFDGTTVTKIGRRFQHVSEQLFSSNSISNCIDLCYTSILKVNLILPEEAEERQAIMFRRLKNIINEVPASFSQALLCHNKCIDFTPHISQVPIYNMPFVYHLHPHHTLSAQHLRHALQLIVTKHESLRTSLIFHALNNRLMQQVIDFNQNHNTLFTFTESIYTTHEQLNHILHEEKYNPQLFNLSQGLVFRCHLVYYKQISSNHLLSDKDVIIFNFHHALFDFPSLEVFLHDLNQAYTTGQLLYDDSTNLRYLDYAVIEQQMSMTGASMFWLDALHDCKLDQPLSLPFDRYRLASQHRTGRGTSISFDFGQDLSYEFLTYASSNNISLQHLTFAIYFVFLFKLTNGQTDLCLAIIINNNRYRDELKSIIGLFENVIPLRCPLDPHWCFQQLFEHVQEITLKSMKYSYFPLQHILNQHPNISKHAFLDTSMEFISYNNNNTVMIGNSQLDPVSILFNINEDDILSASDFSLSIYHDMNMNQLSCTINASLDLFNRETVEKISQRFHFILQQLSTSVIDSRINKPIYELSLLLSNEQYLRQSLNNTQISFSSPFTCIHHEFVHQVMKHPQKLAVELDEQSLTYCELLAYVQILAVHLVDQYGVIPGEVISQCLERSLSMVIGMMAIEMAGGIYFPLSFRDPENRLHMLLQQTQSRLILFHYLTKNKFNDIITMLNIDSILVNNNLFQHINIDQLSSVYVTIDSIAYIIFTSGSTGTPKGVRVRHRNFIQCIYSLMCIDSFTNNDTVIQMARCSFDNHVQEIIGSLIIGATIIMLRPRGTVELNYLAEIMRNKQVTYMHSVPSLLGNFFTFLKQNHYLHFIKYIRSLCTIGEPCSMKLVNLILTDPAQHFTFWNWYGLTETTVACTFYPVNIKFNTDSIPIGRPLPNYRHMLLDNFLQFVIITQEGELFIGGVGVFAGYLGRDDLTNRALIEIDGEIFYRTGDLVRMGNNGLLYCVGRKDFQIKLHGQRIELGEIEQCLLRTSISACVVMKWNDDYLVAYVQSSHINEEELRQHCESHLPSHMIPSIFIILDKLPLNQNGKIDRRLLPAPNFSSIQLTNNIDLLTPSNEIEASLHRIWCDILQQKQISIDTDIFSIGGHSLVIMKLHHRYKVEFHLENSSLSITDLFQHPTIIHHAKLIHQISNIKQNIHDCRWLSLYLTQAPVSYAQERIFLDEQIRFSSTGNNTNIYVIPLIYRLLSVNDHISISRLQHAFQSVITKHTILRTALYLDIDGVIVQDCQDTSVPINDIEIYRCSVVNISDADHEKNEIMRKILNQADLFDLSKGHVINCHILRRYQSNHSFTHINDLLTKDDLILFTIHHAMFDGTSVSIFTRDLSLAYQSDKSLSMDENALKYIDYSVHEHIMNMSLSREFWHSQLERYNIECSLPLPVDRQRSSTNQQRSGLASITEITFDNELCTSFLNYASSHHLTLFQLGLSIFYVFLFKLTHGETDLCIGSINANRYRSELVNMIGMFVSTLPYRVEIDPRWSFDEVVKYVQKKCLSILEHSHYPLQHILGDNRLNQSNVSFLETVFDFITVSKDMGHLCLNDANLERISLEQSLEMSKFDFLLTFVYNPSSDDNQLSCSFVCSHDLFEKSTISKIAQRFEYMFEQLFQIQSSNTSEMNVSSSINKVSLILPKEAEEMELVVFHRLDSTVNEAPASFAQARIWLDERIRFDPDKPQIAIYNMPFVYRLQPGHTLSIQQLRHALHLTVNKHPSLHTSLYFDIEKNLLMQRVITHEDKNNSNNMYSSIETTYETDEQLNEILHDERRNPHLFDLAHGLVFRCHIVYYKQISSNHLLSDQDIVIFNVHHALFDFPSMNIFLHDLNQAYITSQLLYDDSTNLRYLDYAVIEQQMSMIGANMFWLDILHDCKLDQPLSLPFDRYRLSNEHRTGRGTSISFDFGQDLSQHFLINASSDNISLEQLALATYYVFLFKITNGEKDLCIGINTHGRYRDELNSIIGMFVNAIPLRCQLDPHLSFHKLTKHVQDNMKDCIKYSYFPLQRILNQHPNISNPVFLDTSFDFASSVTKDEENEIMIGDSRLSLLPFSIKISEDEIMSKFDFILSFQHDLNLNEISCSINASVDLFNAETVFTITQRLYTMLHQQFTSFHSQINKPVDELSLLLSNEQYLIQSLNNTQISFSSPLTCIHHEFVYQVMKHPQKLAVELDEQSLTYCELLYYVQVLSLTLLNEYHVLPGDIVCQCVERSLSMVIGIMGIEMAGGVYCPLSPRDPQHRLHALTQQTGSRLVLVHHLTKTKFDDDIISFDIESILNINDLKNDMDYNYLSSVVVKGEDIAYIIFTSGSSGIPKAVQLRQQNFINSILALVQIDTLHEDDTVIQIASSTFDAHVQETVGSLICGATIVMLHPQ</sequence>
<dbReference type="GO" id="GO:0009366">
    <property type="term" value="C:enterobactin synthetase complex"/>
    <property type="evidence" value="ECO:0007669"/>
    <property type="project" value="TreeGrafter"/>
</dbReference>
<dbReference type="InterPro" id="IPR000873">
    <property type="entry name" value="AMP-dep_synth/lig_dom"/>
</dbReference>
<feature type="domain" description="Carrier" evidence="3">
    <location>
        <begin position="2518"/>
        <end position="2596"/>
    </location>
</feature>
<accession>A0A819CXQ3</accession>
<dbReference type="Gene3D" id="3.30.559.30">
    <property type="entry name" value="Nonribosomal peptide synthetase, condensation domain"/>
    <property type="match status" value="7"/>
</dbReference>
<gene>
    <name evidence="4" type="ORF">OXD698_LOCUS19368</name>
</gene>
<dbReference type="SUPFAM" id="SSF47336">
    <property type="entry name" value="ACP-like"/>
    <property type="match status" value="3"/>
</dbReference>
<dbReference type="InterPro" id="IPR009081">
    <property type="entry name" value="PP-bd_ACP"/>
</dbReference>
<evidence type="ECO:0000256" key="2">
    <source>
        <dbReference type="ARBA" id="ARBA00022553"/>
    </source>
</evidence>
<dbReference type="Gene3D" id="3.30.559.10">
    <property type="entry name" value="Chloramphenicol acetyltransferase-like domain"/>
    <property type="match status" value="7"/>
</dbReference>